<dbReference type="CDD" id="cd00200">
    <property type="entry name" value="WD40"/>
    <property type="match status" value="1"/>
</dbReference>
<evidence type="ECO:0000256" key="4">
    <source>
        <dbReference type="ARBA" id="ARBA00022737"/>
    </source>
</evidence>
<protein>
    <recommendedName>
        <fullName evidence="10">Ion transport domain-containing protein</fullName>
    </recommendedName>
</protein>
<keyword evidence="3 9" id="KW-0812">Transmembrane</keyword>
<dbReference type="Proteomes" id="UP000789595">
    <property type="component" value="Unassembled WGS sequence"/>
</dbReference>
<feature type="transmembrane region" description="Helical" evidence="9">
    <location>
        <begin position="509"/>
        <end position="525"/>
    </location>
</feature>
<keyword evidence="2 7" id="KW-0853">WD repeat</keyword>
<gene>
    <name evidence="11" type="ORF">PCAL00307_LOCUS9539</name>
    <name evidence="12" type="ORF">PECAL_4P05840</name>
</gene>
<evidence type="ECO:0000313" key="12">
    <source>
        <dbReference type="EMBL" id="CAH0373393.1"/>
    </source>
</evidence>
<evidence type="ECO:0000256" key="9">
    <source>
        <dbReference type="SAM" id="Phobius"/>
    </source>
</evidence>
<dbReference type="Gene3D" id="2.130.10.10">
    <property type="entry name" value="YVTN repeat-like/Quinoprotein amine dehydrogenase"/>
    <property type="match status" value="3"/>
</dbReference>
<dbReference type="Pfam" id="PF00520">
    <property type="entry name" value="Ion_trans"/>
    <property type="match status" value="1"/>
</dbReference>
<dbReference type="EMBL" id="CAKKNE010000004">
    <property type="protein sequence ID" value="CAH0373393.1"/>
    <property type="molecule type" value="Genomic_DNA"/>
</dbReference>
<dbReference type="PANTHER" id="PTHR22847">
    <property type="entry name" value="WD40 REPEAT PROTEIN"/>
    <property type="match status" value="1"/>
</dbReference>
<dbReference type="EMBL" id="HBIW01011158">
    <property type="protein sequence ID" value="CAE0694103.1"/>
    <property type="molecule type" value="Transcribed_RNA"/>
</dbReference>
<dbReference type="Pfam" id="PF00400">
    <property type="entry name" value="WD40"/>
    <property type="match status" value="6"/>
</dbReference>
<feature type="transmembrane region" description="Helical" evidence="9">
    <location>
        <begin position="668"/>
        <end position="686"/>
    </location>
</feature>
<feature type="repeat" description="WD" evidence="7">
    <location>
        <begin position="270"/>
        <end position="310"/>
    </location>
</feature>
<feature type="repeat" description="WD" evidence="7">
    <location>
        <begin position="229"/>
        <end position="269"/>
    </location>
</feature>
<feature type="domain" description="Ion transport" evidence="10">
    <location>
        <begin position="630"/>
        <end position="807"/>
    </location>
</feature>
<name>A0A7S4E7B3_9STRA</name>
<dbReference type="InterPro" id="IPR005821">
    <property type="entry name" value="Ion_trans_dom"/>
</dbReference>
<evidence type="ECO:0000256" key="6">
    <source>
        <dbReference type="ARBA" id="ARBA00023136"/>
    </source>
</evidence>
<evidence type="ECO:0000313" key="11">
    <source>
        <dbReference type="EMBL" id="CAE0694103.1"/>
    </source>
</evidence>
<reference evidence="11" key="1">
    <citation type="submission" date="2021-01" db="EMBL/GenBank/DDBJ databases">
        <authorList>
            <person name="Corre E."/>
            <person name="Pelletier E."/>
            <person name="Niang G."/>
            <person name="Scheremetjew M."/>
            <person name="Finn R."/>
            <person name="Kale V."/>
            <person name="Holt S."/>
            <person name="Cochrane G."/>
            <person name="Meng A."/>
            <person name="Brown T."/>
            <person name="Cohen L."/>
        </authorList>
    </citation>
    <scope>NUCLEOTIDE SEQUENCE</scope>
    <source>
        <strain evidence="11">CCMP1756</strain>
    </source>
</reference>
<keyword evidence="6 9" id="KW-0472">Membrane</keyword>
<evidence type="ECO:0000256" key="1">
    <source>
        <dbReference type="ARBA" id="ARBA00004141"/>
    </source>
</evidence>
<feature type="compositionally biased region" description="Low complexity" evidence="8">
    <location>
        <begin position="14"/>
        <end position="31"/>
    </location>
</feature>
<keyword evidence="5 9" id="KW-1133">Transmembrane helix</keyword>
<accession>A0A7S4E7B3</accession>
<dbReference type="AlphaFoldDB" id="A0A7S4E7B3"/>
<dbReference type="GO" id="GO:0016020">
    <property type="term" value="C:membrane"/>
    <property type="evidence" value="ECO:0007669"/>
    <property type="project" value="UniProtKB-SubCell"/>
</dbReference>
<proteinExistence type="predicted"/>
<dbReference type="SUPFAM" id="SSF50978">
    <property type="entry name" value="WD40 repeat-like"/>
    <property type="match status" value="1"/>
</dbReference>
<feature type="region of interest" description="Disordered" evidence="8">
    <location>
        <begin position="1"/>
        <end position="48"/>
    </location>
</feature>
<evidence type="ECO:0000256" key="8">
    <source>
        <dbReference type="SAM" id="MobiDB-lite"/>
    </source>
</evidence>
<evidence type="ECO:0000259" key="10">
    <source>
        <dbReference type="Pfam" id="PF00520"/>
    </source>
</evidence>
<dbReference type="PROSITE" id="PS50294">
    <property type="entry name" value="WD_REPEATS_REGION"/>
    <property type="match status" value="2"/>
</dbReference>
<dbReference type="InterPro" id="IPR020472">
    <property type="entry name" value="WD40_PAC1"/>
</dbReference>
<evidence type="ECO:0000256" key="5">
    <source>
        <dbReference type="ARBA" id="ARBA00022989"/>
    </source>
</evidence>
<dbReference type="PROSITE" id="PS00678">
    <property type="entry name" value="WD_REPEATS_1"/>
    <property type="match status" value="2"/>
</dbReference>
<dbReference type="InterPro" id="IPR001680">
    <property type="entry name" value="WD40_rpt"/>
</dbReference>
<dbReference type="OrthoDB" id="407922at2759"/>
<evidence type="ECO:0000256" key="7">
    <source>
        <dbReference type="PROSITE-ProRule" id="PRU00221"/>
    </source>
</evidence>
<organism evidence="11">
    <name type="scientific">Pelagomonas calceolata</name>
    <dbReference type="NCBI Taxonomy" id="35677"/>
    <lineage>
        <taxon>Eukaryota</taxon>
        <taxon>Sar</taxon>
        <taxon>Stramenopiles</taxon>
        <taxon>Ochrophyta</taxon>
        <taxon>Pelagophyceae</taxon>
        <taxon>Pelagomonadales</taxon>
        <taxon>Pelagomonadaceae</taxon>
        <taxon>Pelagomonas</taxon>
    </lineage>
</organism>
<evidence type="ECO:0000256" key="3">
    <source>
        <dbReference type="ARBA" id="ARBA00022692"/>
    </source>
</evidence>
<feature type="compositionally biased region" description="Basic and acidic residues" evidence="8">
    <location>
        <begin position="34"/>
        <end position="45"/>
    </location>
</feature>
<keyword evidence="4" id="KW-0677">Repeat</keyword>
<dbReference type="InterPro" id="IPR015943">
    <property type="entry name" value="WD40/YVTN_repeat-like_dom_sf"/>
</dbReference>
<evidence type="ECO:0000256" key="2">
    <source>
        <dbReference type="ARBA" id="ARBA00022574"/>
    </source>
</evidence>
<dbReference type="InterPro" id="IPR036322">
    <property type="entry name" value="WD40_repeat_dom_sf"/>
</dbReference>
<feature type="repeat" description="WD" evidence="7">
    <location>
        <begin position="52"/>
        <end position="92"/>
    </location>
</feature>
<feature type="transmembrane region" description="Helical" evidence="9">
    <location>
        <begin position="469"/>
        <end position="489"/>
    </location>
</feature>
<dbReference type="GO" id="GO:0005216">
    <property type="term" value="F:monoatomic ion channel activity"/>
    <property type="evidence" value="ECO:0007669"/>
    <property type="project" value="InterPro"/>
</dbReference>
<evidence type="ECO:0000313" key="13">
    <source>
        <dbReference type="Proteomes" id="UP000789595"/>
    </source>
</evidence>
<comment type="subcellular location">
    <subcellularLocation>
        <location evidence="1">Membrane</location>
        <topology evidence="1">Multi-pass membrane protein</topology>
    </subcellularLocation>
</comment>
<dbReference type="PRINTS" id="PR00320">
    <property type="entry name" value="GPROTEINBRPT"/>
</dbReference>
<dbReference type="InterPro" id="IPR019775">
    <property type="entry name" value="WD40_repeat_CS"/>
</dbReference>
<dbReference type="PANTHER" id="PTHR22847:SF637">
    <property type="entry name" value="WD REPEAT DOMAIN 5B"/>
    <property type="match status" value="1"/>
</dbReference>
<dbReference type="SMART" id="SM00320">
    <property type="entry name" value="WD40"/>
    <property type="match status" value="7"/>
</dbReference>
<keyword evidence="13" id="KW-1185">Reference proteome</keyword>
<feature type="repeat" description="WD" evidence="7">
    <location>
        <begin position="188"/>
        <end position="228"/>
    </location>
</feature>
<feature type="transmembrane region" description="Helical" evidence="9">
    <location>
        <begin position="574"/>
        <end position="595"/>
    </location>
</feature>
<feature type="transmembrane region" description="Helical" evidence="9">
    <location>
        <begin position="778"/>
        <end position="797"/>
    </location>
</feature>
<dbReference type="GO" id="GO:1990234">
    <property type="term" value="C:transferase complex"/>
    <property type="evidence" value="ECO:0007669"/>
    <property type="project" value="UniProtKB-ARBA"/>
</dbReference>
<reference evidence="12" key="2">
    <citation type="submission" date="2021-11" db="EMBL/GenBank/DDBJ databases">
        <authorList>
            <consortium name="Genoscope - CEA"/>
            <person name="William W."/>
        </authorList>
    </citation>
    <scope>NUCLEOTIDE SEQUENCE</scope>
</reference>
<feature type="transmembrane region" description="Helical" evidence="9">
    <location>
        <begin position="706"/>
        <end position="727"/>
    </location>
</feature>
<dbReference type="PROSITE" id="PS50082">
    <property type="entry name" value="WD_REPEATS_2"/>
    <property type="match status" value="4"/>
</dbReference>
<sequence length="906" mass="98774">MVKVQPTTDHDGVAAAAPSDLAEAAEAPAPACTQEHESDGTDKAPSRRSLVLKGHTRAVECLVVLDGGRLASGSRDKSIIVWNLADGKQLAKLEGHSDRVFALAALDGDRLASGGGEDSDIDESDEESSELLIWNVADGSQLTTLKGHTGAVECLAALDGDRLASGGGYEDRSIIIWNLADGSQVATLEGHKSWVNCLTALDGDRLASGSRDRSIIIWSLADGTQLAKLEGHEGSVLCLAALPGGRLVSGSADESIIIWSLADEKQLAKLEGHTDEVQCLAALDGDRLASGSADKSIVIWNVADGAQLAKLEGHTGWVNCLAALDGDRLASGSSDKTIRIRSLEKLTALVACRSAFEFEEVARACREQNCLGDLFDAATGRIGDEKLTIPGAPSARVTTQAHVFDAIAKVITDDDNTVLVERLLGLVRDDDLLPDLKRQGVSDAAIEKLAPTALFRVVIDGKYVAGPRLLLYVEFVSFLVVMLCFARVATFEVLGWSNPWLLANKAFEKTAALVVAFAVLAYFSAREVGQIRSARAIELATPEDRISTKYNPATEKWEYEAQGLAWYALAIPRLLVLFVACLLLSPILLVFIPLACAGKEYEWMDAFGEWFEKTIGNPIGHDPLTFLGLPRAWRGDYWNWIDTATLGCAWAAFARAATPGTNLSTDHAAATAMLLWLRLFGFLKNINQSLATFVLMFERIVRDLRVFMVFFLMIILAFGSAFYLYLGQHEAEYYGFHDDGAPNAFESVRMTIFSLLLLGFIGDYDLDNYPKSADRTYLVLFLVVVVIVQLNILIAIVSDSYDAAMAKSEGLYYRSHLELVSETAWAAQRFPRRLLPTIDEGWIKKRLAAALEETKGGDDDQGRINYTSQRTRAMVQADTRRAIADLEARMDAKFDEVLKLLRARPA</sequence>